<proteinExistence type="predicted"/>
<reference evidence="4" key="2">
    <citation type="submission" date="2025-08" db="UniProtKB">
        <authorList>
            <consortium name="RefSeq"/>
        </authorList>
    </citation>
    <scope>IDENTIFICATION</scope>
    <source>
        <tissue evidence="4">Leaf</tissue>
    </source>
</reference>
<dbReference type="OrthoDB" id="1932094at2759"/>
<evidence type="ECO:0000256" key="2">
    <source>
        <dbReference type="SAM" id="SignalP"/>
    </source>
</evidence>
<protein>
    <submittedName>
        <fullName evidence="4">Uncharacterized protein LOC107793459 isoform X1</fullName>
    </submittedName>
    <submittedName>
        <fullName evidence="4">Uncharacterized protein isoform X1</fullName>
    </submittedName>
</protein>
<dbReference type="RefSeq" id="XP_016471307.1">
    <property type="nucleotide sequence ID" value="XM_016615821.1"/>
</dbReference>
<organism evidence="3 4">
    <name type="scientific">Nicotiana tabacum</name>
    <name type="common">Common tobacco</name>
    <dbReference type="NCBI Taxonomy" id="4097"/>
    <lineage>
        <taxon>Eukaryota</taxon>
        <taxon>Viridiplantae</taxon>
        <taxon>Streptophyta</taxon>
        <taxon>Embryophyta</taxon>
        <taxon>Tracheophyta</taxon>
        <taxon>Spermatophyta</taxon>
        <taxon>Magnoliopsida</taxon>
        <taxon>eudicotyledons</taxon>
        <taxon>Gunneridae</taxon>
        <taxon>Pentapetalae</taxon>
        <taxon>asterids</taxon>
        <taxon>lamiids</taxon>
        <taxon>Solanales</taxon>
        <taxon>Solanaceae</taxon>
        <taxon>Nicotianoideae</taxon>
        <taxon>Nicotianeae</taxon>
        <taxon>Nicotiana</taxon>
    </lineage>
</organism>
<evidence type="ECO:0000256" key="1">
    <source>
        <dbReference type="SAM" id="MobiDB-lite"/>
    </source>
</evidence>
<keyword evidence="2" id="KW-0732">Signal</keyword>
<feature type="chain" id="PRO_5010201048" evidence="2">
    <location>
        <begin position="26"/>
        <end position="100"/>
    </location>
</feature>
<sequence length="100" mass="11181">MELKCTFNVIFFLVLLLLVAPSVSSSSGKMELSNVESGIYDIDYRGPETHTNIPPPRGGRHNSHHQTGILFHHKSKGLRTTRPGKTVRRGRKIMDEGVKV</sequence>
<keyword evidence="3" id="KW-1185">Reference proteome</keyword>
<dbReference type="PaxDb" id="4097-A0A1S4A3Q5"/>
<feature type="signal peptide" evidence="2">
    <location>
        <begin position="1"/>
        <end position="25"/>
    </location>
</feature>
<dbReference type="RefSeq" id="XP_016471307.1">
    <property type="nucleotide sequence ID" value="XM_016615821.2"/>
</dbReference>
<dbReference type="GeneID" id="107793459"/>
<dbReference type="Proteomes" id="UP000790787">
    <property type="component" value="Chromosome 2"/>
</dbReference>
<evidence type="ECO:0000313" key="3">
    <source>
        <dbReference type="Proteomes" id="UP000790787"/>
    </source>
</evidence>
<reference evidence="3" key="1">
    <citation type="journal article" date="2014" name="Nat. Commun.">
        <title>The tobacco genome sequence and its comparison with those of tomato and potato.</title>
        <authorList>
            <person name="Sierro N."/>
            <person name="Battey J.N."/>
            <person name="Ouadi S."/>
            <person name="Bakaher N."/>
            <person name="Bovet L."/>
            <person name="Willig A."/>
            <person name="Goepfert S."/>
            <person name="Peitsch M.C."/>
            <person name="Ivanov N.V."/>
        </authorList>
    </citation>
    <scope>NUCLEOTIDE SEQUENCE [LARGE SCALE GENOMIC DNA]</scope>
</reference>
<dbReference type="AlphaFoldDB" id="A0A1S4A3Q5"/>
<feature type="region of interest" description="Disordered" evidence="1">
    <location>
        <begin position="73"/>
        <end position="100"/>
    </location>
</feature>
<gene>
    <name evidence="4" type="primary">LOC107793459</name>
</gene>
<accession>A0A1S4A3Q5</accession>
<name>A0A1S4A3Q5_TOBAC</name>
<evidence type="ECO:0000313" key="4">
    <source>
        <dbReference type="RefSeq" id="XP_016471307.1"/>
    </source>
</evidence>
<dbReference type="KEGG" id="nta:107793459"/>